<name>A0A846MN77_9BACT</name>
<accession>A0A846MN77</accession>
<protein>
    <submittedName>
        <fullName evidence="2">Uncharacterized protein</fullName>
    </submittedName>
</protein>
<proteinExistence type="predicted"/>
<evidence type="ECO:0000256" key="1">
    <source>
        <dbReference type="SAM" id="Phobius"/>
    </source>
</evidence>
<gene>
    <name evidence="2" type="ORF">FHS56_000504</name>
</gene>
<organism evidence="2 3">
    <name type="scientific">Thermonema lapsum</name>
    <dbReference type="NCBI Taxonomy" id="28195"/>
    <lineage>
        <taxon>Bacteria</taxon>
        <taxon>Pseudomonadati</taxon>
        <taxon>Bacteroidota</taxon>
        <taxon>Cytophagia</taxon>
        <taxon>Cytophagales</taxon>
        <taxon>Thermonemataceae</taxon>
        <taxon>Thermonema</taxon>
    </lineage>
</organism>
<sequence length="137" mass="16048">MNKKYARNPVRAVLITLLALPLLVWGVWNPVHHPQADVLWMTAVLFLVYAFWLYAAPLVVWQDDRLWVNTGLLSKNDLDLNRVTEVDITPHMVTFIVDKSKRLWVRVPLRLLSPDDRNAFLRDVEKYMRDNKGIDVL</sequence>
<evidence type="ECO:0000313" key="2">
    <source>
        <dbReference type="EMBL" id="NIK73018.1"/>
    </source>
</evidence>
<comment type="caution">
    <text evidence="2">The sequence shown here is derived from an EMBL/GenBank/DDBJ whole genome shotgun (WGS) entry which is preliminary data.</text>
</comment>
<keyword evidence="1" id="KW-0472">Membrane</keyword>
<keyword evidence="1" id="KW-0812">Transmembrane</keyword>
<evidence type="ECO:0000313" key="3">
    <source>
        <dbReference type="Proteomes" id="UP000537126"/>
    </source>
</evidence>
<dbReference type="RefSeq" id="WP_166918300.1">
    <property type="nucleotide sequence ID" value="NZ_JAASRN010000001.1"/>
</dbReference>
<dbReference type="Proteomes" id="UP000537126">
    <property type="component" value="Unassembled WGS sequence"/>
</dbReference>
<feature type="transmembrane region" description="Helical" evidence="1">
    <location>
        <begin position="12"/>
        <end position="28"/>
    </location>
</feature>
<reference evidence="2 3" key="1">
    <citation type="submission" date="2020-03" db="EMBL/GenBank/DDBJ databases">
        <title>Genomic Encyclopedia of Type Strains, Phase IV (KMG-IV): sequencing the most valuable type-strain genomes for metagenomic binning, comparative biology and taxonomic classification.</title>
        <authorList>
            <person name="Goeker M."/>
        </authorList>
    </citation>
    <scope>NUCLEOTIDE SEQUENCE [LARGE SCALE GENOMIC DNA]</scope>
    <source>
        <strain evidence="2 3">DSM 5718</strain>
    </source>
</reference>
<keyword evidence="1" id="KW-1133">Transmembrane helix</keyword>
<dbReference type="AlphaFoldDB" id="A0A846MN77"/>
<keyword evidence="3" id="KW-1185">Reference proteome</keyword>
<dbReference type="EMBL" id="JAASRN010000001">
    <property type="protein sequence ID" value="NIK73018.1"/>
    <property type="molecule type" value="Genomic_DNA"/>
</dbReference>
<feature type="transmembrane region" description="Helical" evidence="1">
    <location>
        <begin position="40"/>
        <end position="61"/>
    </location>
</feature>